<feature type="domain" description="AFP-like" evidence="1">
    <location>
        <begin position="289"/>
        <end position="346"/>
    </location>
</feature>
<keyword evidence="2" id="KW-0808">Transferase</keyword>
<dbReference type="RefSeq" id="WP_147757426.1">
    <property type="nucleotide sequence ID" value="NZ_SAXT01000001.1"/>
</dbReference>
<dbReference type="EMBL" id="SAXT01000001">
    <property type="protein sequence ID" value="TXJ13206.1"/>
    <property type="molecule type" value="Genomic_DNA"/>
</dbReference>
<dbReference type="Proteomes" id="UP000325116">
    <property type="component" value="Unassembled WGS sequence"/>
</dbReference>
<dbReference type="Pfam" id="PF03102">
    <property type="entry name" value="NeuB"/>
    <property type="match status" value="1"/>
</dbReference>
<dbReference type="InterPro" id="IPR036732">
    <property type="entry name" value="AFP_Neu5c_C_sf"/>
</dbReference>
<dbReference type="InterPro" id="IPR013785">
    <property type="entry name" value="Aldolase_TIM"/>
</dbReference>
<dbReference type="GO" id="GO:0016051">
    <property type="term" value="P:carbohydrate biosynthetic process"/>
    <property type="evidence" value="ECO:0007669"/>
    <property type="project" value="InterPro"/>
</dbReference>
<accession>A0A5C8CJV5</accession>
<keyword evidence="2" id="KW-0418">Kinase</keyword>
<dbReference type="PANTHER" id="PTHR42966:SF1">
    <property type="entry name" value="SIALIC ACID SYNTHASE"/>
    <property type="match status" value="1"/>
</dbReference>
<dbReference type="GO" id="GO:0047444">
    <property type="term" value="F:N-acylneuraminate-9-phosphate synthase activity"/>
    <property type="evidence" value="ECO:0007669"/>
    <property type="project" value="TreeGrafter"/>
</dbReference>
<sequence length="346" mass="38893">MSSIKLKNIINKKKFFVIAEAGCNHEGDFEVALKMVREAAKSGADAIKFQSFTLNNLFAVKEYIKELKLPENALDGINDIVFKKEWYKPLIEEAKKNNIVFISTPFSIESVLEMEENNIEIYKIASCDIDNIPLLNAIAKTKKPVIMSTGLALNKDINNALKILKNNEVALLHCSVEYPTPIKNARLNRISIMNKLFKKNIIGYSDHTIGIEAPIIAFTLGAKIIEKHFTITPEKKSGDHIISLDAKSMNDLINSLNNTVALLGGEKALSKERILSKQEKKELIYAKRGLYLNHSMLKNEILKEKDLIALRPCIGISAKDYNKVVGKKLKIDKKSFTALSFEELTK</sequence>
<dbReference type="Gene3D" id="3.20.20.70">
    <property type="entry name" value="Aldolase class I"/>
    <property type="match status" value="1"/>
</dbReference>
<evidence type="ECO:0000313" key="2">
    <source>
        <dbReference type="EMBL" id="TXJ13206.1"/>
    </source>
</evidence>
<comment type="caution">
    <text evidence="2">The sequence shown here is derived from an EMBL/GenBank/DDBJ whole genome shotgun (WGS) entry which is preliminary data.</text>
</comment>
<evidence type="ECO:0000313" key="3">
    <source>
        <dbReference type="Proteomes" id="UP000325116"/>
    </source>
</evidence>
<name>A0A5C8CJV5_9SPIR</name>
<proteinExistence type="predicted"/>
<dbReference type="SUPFAM" id="SSF51269">
    <property type="entry name" value="AFP III-like domain"/>
    <property type="match status" value="1"/>
</dbReference>
<protein>
    <submittedName>
        <fullName evidence="2">Shikimate kinase</fullName>
    </submittedName>
</protein>
<dbReference type="GO" id="GO:0016301">
    <property type="term" value="F:kinase activity"/>
    <property type="evidence" value="ECO:0007669"/>
    <property type="project" value="UniProtKB-KW"/>
</dbReference>
<dbReference type="PROSITE" id="PS50844">
    <property type="entry name" value="AFP_LIKE"/>
    <property type="match status" value="1"/>
</dbReference>
<dbReference type="CDD" id="cd11615">
    <property type="entry name" value="SAF_NeuB_like"/>
    <property type="match status" value="1"/>
</dbReference>
<reference evidence="2 3" key="1">
    <citation type="journal article" date="1992" name="Lakartidningen">
        <title>[Penicillin V and not amoxicillin is the first choice preparation in acute otitis].</title>
        <authorList>
            <person name="Kamme C."/>
            <person name="Lundgren K."/>
            <person name="Prellner K."/>
        </authorList>
    </citation>
    <scope>NUCLEOTIDE SEQUENCE [LARGE SCALE GENOMIC DNA]</scope>
    <source>
        <strain evidence="2 3">W1</strain>
    </source>
</reference>
<dbReference type="InterPro" id="IPR057736">
    <property type="entry name" value="SAF_PseI/NeuA/NeuB"/>
</dbReference>
<dbReference type="InterPro" id="IPR006190">
    <property type="entry name" value="SAF_AFP_Neu5Ac"/>
</dbReference>
<dbReference type="SUPFAM" id="SSF51569">
    <property type="entry name" value="Aldolase"/>
    <property type="match status" value="1"/>
</dbReference>
<dbReference type="InterPro" id="IPR013132">
    <property type="entry name" value="PseI/NeuA/B-like_N"/>
</dbReference>
<dbReference type="Gene3D" id="3.90.1210.10">
    <property type="entry name" value="Antifreeze-like/N-acetylneuraminic acid synthase C-terminal domain"/>
    <property type="match status" value="1"/>
</dbReference>
<dbReference type="AlphaFoldDB" id="A0A5C8CJV5"/>
<dbReference type="InterPro" id="IPR051690">
    <property type="entry name" value="PseI-like"/>
</dbReference>
<gene>
    <name evidence="2" type="ORF">EPJ80_00210</name>
</gene>
<dbReference type="PANTHER" id="PTHR42966">
    <property type="entry name" value="N-ACETYLNEURAMINATE SYNTHASE"/>
    <property type="match status" value="1"/>
</dbReference>
<evidence type="ECO:0000259" key="1">
    <source>
        <dbReference type="PROSITE" id="PS50844"/>
    </source>
</evidence>
<organism evidence="2 3">
    <name type="scientific">Brachyspira aalborgi</name>
    <dbReference type="NCBI Taxonomy" id="29522"/>
    <lineage>
        <taxon>Bacteria</taxon>
        <taxon>Pseudomonadati</taxon>
        <taxon>Spirochaetota</taxon>
        <taxon>Spirochaetia</taxon>
        <taxon>Brachyspirales</taxon>
        <taxon>Brachyspiraceae</taxon>
        <taxon>Brachyspira</taxon>
    </lineage>
</organism>